<dbReference type="PATRIC" id="fig|421052.3.peg.3266"/>
<dbReference type="HOGENOM" id="CLU_151725_1_0_6"/>
<organism evidence="2 3">
    <name type="scientific">Acinetobacter rudis CIP 110305</name>
    <dbReference type="NCBI Taxonomy" id="421052"/>
    <lineage>
        <taxon>Bacteria</taxon>
        <taxon>Pseudomonadati</taxon>
        <taxon>Pseudomonadota</taxon>
        <taxon>Gammaproteobacteria</taxon>
        <taxon>Moraxellales</taxon>
        <taxon>Moraxellaceae</taxon>
        <taxon>Acinetobacter</taxon>
    </lineage>
</organism>
<proteinExistence type="predicted"/>
<dbReference type="RefSeq" id="WP_016657699.1">
    <property type="nucleotide sequence ID" value="NZ_KE340355.1"/>
</dbReference>
<name>S3MUS3_9GAMM</name>
<keyword evidence="3" id="KW-1185">Reference proteome</keyword>
<dbReference type="OrthoDB" id="6710064at2"/>
<evidence type="ECO:0000256" key="1">
    <source>
        <dbReference type="SAM" id="SignalP"/>
    </source>
</evidence>
<dbReference type="EMBL" id="ATGI01000038">
    <property type="protein sequence ID" value="EPF70313.1"/>
    <property type="molecule type" value="Genomic_DNA"/>
</dbReference>
<dbReference type="AlphaFoldDB" id="S3MUS3"/>
<dbReference type="PROSITE" id="PS51257">
    <property type="entry name" value="PROKAR_LIPOPROTEIN"/>
    <property type="match status" value="1"/>
</dbReference>
<sequence length="141" mass="15765">MRLILAATLLATVSLAGCNSLQSLYPSALKTEKNVEQKTPPKLVQPIVQTPLQQLHRLQPDLATELNQVSIQQVFNRVESPTAAQVTVIQSGLMDDSIDAIRTVYQFKREDTGHWALKQTETSYKCQRGNNKKLFETKPCA</sequence>
<keyword evidence="1" id="KW-0732">Signal</keyword>
<comment type="caution">
    <text evidence="2">The sequence shown here is derived from an EMBL/GenBank/DDBJ whole genome shotgun (WGS) entry which is preliminary data.</text>
</comment>
<feature type="signal peptide" evidence="1">
    <location>
        <begin position="1"/>
        <end position="16"/>
    </location>
</feature>
<dbReference type="Proteomes" id="UP000014568">
    <property type="component" value="Unassembled WGS sequence"/>
</dbReference>
<accession>S3MUS3</accession>
<dbReference type="eggNOG" id="ENOG5033JWC">
    <property type="taxonomic scope" value="Bacteria"/>
</dbReference>
<gene>
    <name evidence="2" type="ORF">F945_03332</name>
</gene>
<reference evidence="2 3" key="1">
    <citation type="submission" date="2013-06" db="EMBL/GenBank/DDBJ databases">
        <title>The Genome Sequence of Acinetobacter rudis CIP 110305.</title>
        <authorList>
            <consortium name="The Broad Institute Genome Sequencing Platform"/>
            <consortium name="The Broad Institute Genome Sequencing Center for Infectious Disease"/>
            <person name="Cerqueira G."/>
            <person name="Feldgarden M."/>
            <person name="Courvalin P."/>
            <person name="Perichon B."/>
            <person name="Grillot-Courvalin C."/>
            <person name="Clermont D."/>
            <person name="Rocha E."/>
            <person name="Yoon E.-J."/>
            <person name="Nemec A."/>
            <person name="Young S.K."/>
            <person name="Zeng Q."/>
            <person name="Gargeya S."/>
            <person name="Fitzgerald M."/>
            <person name="Abouelleil A."/>
            <person name="Alvarado L."/>
            <person name="Berlin A.M."/>
            <person name="Chapman S.B."/>
            <person name="Dewar J."/>
            <person name="Goldberg J."/>
            <person name="Griggs A."/>
            <person name="Gujja S."/>
            <person name="Hansen M."/>
            <person name="Howarth C."/>
            <person name="Imamovic A."/>
            <person name="Larimer J."/>
            <person name="McCowan C."/>
            <person name="Murphy C."/>
            <person name="Pearson M."/>
            <person name="Priest M."/>
            <person name="Roberts A."/>
            <person name="Saif S."/>
            <person name="Shea T."/>
            <person name="Sykes S."/>
            <person name="Wortman J."/>
            <person name="Nusbaum C."/>
            <person name="Birren B."/>
        </authorList>
    </citation>
    <scope>NUCLEOTIDE SEQUENCE [LARGE SCALE GENOMIC DNA]</scope>
    <source>
        <strain evidence="2 3">CIP 110305</strain>
    </source>
</reference>
<feature type="chain" id="PRO_5004512125" evidence="1">
    <location>
        <begin position="17"/>
        <end position="141"/>
    </location>
</feature>
<evidence type="ECO:0000313" key="2">
    <source>
        <dbReference type="EMBL" id="EPF70313.1"/>
    </source>
</evidence>
<evidence type="ECO:0000313" key="3">
    <source>
        <dbReference type="Proteomes" id="UP000014568"/>
    </source>
</evidence>
<protein>
    <submittedName>
        <fullName evidence="2">Uncharacterized protein</fullName>
    </submittedName>
</protein>